<evidence type="ECO:0000313" key="2">
    <source>
        <dbReference type="EMBL" id="ADY02231.1"/>
    </source>
</evidence>
<protein>
    <submittedName>
        <fullName evidence="2">Uncharacterized protein</fullName>
    </submittedName>
</protein>
<gene>
    <name evidence="2" type="ordered locus">VMUT_2034</name>
</gene>
<dbReference type="STRING" id="985053.VMUT_2034"/>
<feature type="transmembrane region" description="Helical" evidence="1">
    <location>
        <begin position="482"/>
        <end position="500"/>
    </location>
</feature>
<dbReference type="eggNOG" id="arCOG08358">
    <property type="taxonomic scope" value="Archaea"/>
</dbReference>
<evidence type="ECO:0000256" key="1">
    <source>
        <dbReference type="SAM" id="Phobius"/>
    </source>
</evidence>
<dbReference type="AlphaFoldDB" id="F0QWL4"/>
<keyword evidence="1" id="KW-0812">Transmembrane</keyword>
<evidence type="ECO:0000313" key="3">
    <source>
        <dbReference type="Proteomes" id="UP000007485"/>
    </source>
</evidence>
<keyword evidence="3" id="KW-1185">Reference proteome</keyword>
<keyword evidence="1" id="KW-1133">Transmembrane helix</keyword>
<keyword evidence="1" id="KW-0472">Membrane</keyword>
<proteinExistence type="predicted"/>
<name>F0QWL4_VULM7</name>
<dbReference type="EMBL" id="CP002529">
    <property type="protein sequence ID" value="ADY02231.1"/>
    <property type="molecule type" value="Genomic_DNA"/>
</dbReference>
<dbReference type="Proteomes" id="UP000007485">
    <property type="component" value="Chromosome"/>
</dbReference>
<accession>F0QWL4</accession>
<organism evidence="2 3">
    <name type="scientific">Vulcanisaeta moutnovskia (strain 768-28)</name>
    <dbReference type="NCBI Taxonomy" id="985053"/>
    <lineage>
        <taxon>Archaea</taxon>
        <taxon>Thermoproteota</taxon>
        <taxon>Thermoprotei</taxon>
        <taxon>Thermoproteales</taxon>
        <taxon>Thermoproteaceae</taxon>
        <taxon>Vulcanisaeta</taxon>
    </lineage>
</organism>
<sequence>MFAQPSSPSPILTINTNEYQVYYYNITSLRKPILIVRGYLNNNPVPFTISLFALGNGHVYTVGYYYGVGLVNISLASKPIVSIAEETIKIMISNGNPPNVVWPSILALITYFDKSTNETRTVIVTIPYDPTWVINNVSMIISLNIDFNKVMPVKVEVARNYNATSTTNLPTDPYGFVGPYNCLGNSNVQNAAPSPIPAGAGVFYWQPRACAGFNGSVPILWVAWGKDAWNNNIGGGIVLSIGGYVQQGSGLYGVANVPGSRLEVIGPTLQFSSNLPIYGGYNGYNYVDNIYVNFVFSSSSSLSYSYPNLYYYVNKGPGFLYLGINGTLALIQFQEYYTDQYGFTYPINEHANATAIINLLPGTIHNSILYLWPGIDLGNGIMSFIMGQTAPRFNLISSSYVYDYVFISRDSYGNYHYSGLCTSNPNIICTSSGCYFPISVITSTFNPNPLGIAAQVGLFVAGLILAYPTVGSSIAAIFGGNQFLAGLATSAALGIAGLMVPPPGSSSFFYFNTNVNLVANYGSSCYVAFYGTPVKYEYGSITSEAFPVGIIINSTQPYLGSIYCNK</sequence>
<dbReference type="HOGENOM" id="CLU_481151_0_0_2"/>
<feature type="transmembrane region" description="Helical" evidence="1">
    <location>
        <begin position="450"/>
        <end position="470"/>
    </location>
</feature>
<reference evidence="2 3" key="1">
    <citation type="journal article" date="2011" name="J. Bacteriol.">
        <title>Complete genome sequence of 'Vulcanisaeta moutnovskia' strain 768-28, a novel member of the hyperthermophilic crenarchaeal genus vulcanisaeta.</title>
        <authorList>
            <person name="Gumerov V.M."/>
            <person name="Mardanov A.V."/>
            <person name="Beletsky A.V."/>
            <person name="Prokofeva M.I."/>
            <person name="Bonch-Osmolovskaya E.A."/>
            <person name="Ravin N.V."/>
            <person name="Skryabin K.G."/>
        </authorList>
    </citation>
    <scope>NUCLEOTIDE SEQUENCE [LARGE SCALE GENOMIC DNA]</scope>
    <source>
        <strain evidence="2 3">768-28</strain>
    </source>
</reference>
<dbReference type="KEGG" id="vmo:VMUT_2034"/>